<keyword evidence="3" id="KW-1185">Reference proteome</keyword>
<evidence type="ECO:0000313" key="2">
    <source>
        <dbReference type="EMBL" id="MBO3662803.1"/>
    </source>
</evidence>
<feature type="transmembrane region" description="Helical" evidence="1">
    <location>
        <begin position="162"/>
        <end position="185"/>
    </location>
</feature>
<feature type="transmembrane region" description="Helical" evidence="1">
    <location>
        <begin position="103"/>
        <end position="126"/>
    </location>
</feature>
<evidence type="ECO:0000256" key="1">
    <source>
        <dbReference type="SAM" id="Phobius"/>
    </source>
</evidence>
<reference evidence="2" key="1">
    <citation type="submission" date="2021-03" db="EMBL/GenBank/DDBJ databases">
        <title>Microbacterium sp. nov., a novel actinobacterium isolated from cow dung.</title>
        <authorList>
            <person name="Zhang L."/>
        </authorList>
    </citation>
    <scope>NUCLEOTIDE SEQUENCE</scope>
    <source>
        <strain evidence="2">NEAU-LLB</strain>
    </source>
</reference>
<sequence length="192" mass="19863">MSAFDTTSSPTAARVFARRLRTLYFVRFGFAVLWAAALFATAAQAGPVLTTLLVIYPLFDAGAVLWQIRAEHDTPRAKASEWANVVVSVVVAIALGITSSVSVAAALVVWGLWAIGSGLPQLIAAIRNRRNGGQIPQMLSGGISLFAGAGFLAMGLQGGGMIAGVAGYATLGGVFFLVSAIVLSVKLRKAVA</sequence>
<accession>A0A939TM43</accession>
<name>A0A939TM43_9MICO</name>
<keyword evidence="1" id="KW-0472">Membrane</keyword>
<keyword evidence="1" id="KW-0812">Transmembrane</keyword>
<protein>
    <recommendedName>
        <fullName evidence="4">DUF308 domain-containing protein</fullName>
    </recommendedName>
</protein>
<dbReference type="RefSeq" id="WP_208500971.1">
    <property type="nucleotide sequence ID" value="NZ_JAGFOA010000002.1"/>
</dbReference>
<dbReference type="AlphaFoldDB" id="A0A939TM43"/>
<dbReference type="EMBL" id="JAGFOA010000002">
    <property type="protein sequence ID" value="MBO3662803.1"/>
    <property type="molecule type" value="Genomic_DNA"/>
</dbReference>
<evidence type="ECO:0008006" key="4">
    <source>
        <dbReference type="Google" id="ProtNLM"/>
    </source>
</evidence>
<feature type="transmembrane region" description="Helical" evidence="1">
    <location>
        <begin position="80"/>
        <end position="97"/>
    </location>
</feature>
<gene>
    <name evidence="2" type="ORF">J5V96_04660</name>
</gene>
<feature type="transmembrane region" description="Helical" evidence="1">
    <location>
        <begin position="138"/>
        <end position="156"/>
    </location>
</feature>
<keyword evidence="1" id="KW-1133">Transmembrane helix</keyword>
<comment type="caution">
    <text evidence="2">The sequence shown here is derived from an EMBL/GenBank/DDBJ whole genome shotgun (WGS) entry which is preliminary data.</text>
</comment>
<dbReference type="Proteomes" id="UP000680132">
    <property type="component" value="Unassembled WGS sequence"/>
</dbReference>
<feature type="transmembrane region" description="Helical" evidence="1">
    <location>
        <begin position="24"/>
        <end position="42"/>
    </location>
</feature>
<organism evidence="2 3">
    <name type="scientific">Microbacterium stercoris</name>
    <dbReference type="NCBI Taxonomy" id="2820289"/>
    <lineage>
        <taxon>Bacteria</taxon>
        <taxon>Bacillati</taxon>
        <taxon>Actinomycetota</taxon>
        <taxon>Actinomycetes</taxon>
        <taxon>Micrococcales</taxon>
        <taxon>Microbacteriaceae</taxon>
        <taxon>Microbacterium</taxon>
    </lineage>
</organism>
<feature type="transmembrane region" description="Helical" evidence="1">
    <location>
        <begin position="48"/>
        <end position="68"/>
    </location>
</feature>
<evidence type="ECO:0000313" key="3">
    <source>
        <dbReference type="Proteomes" id="UP000680132"/>
    </source>
</evidence>
<proteinExistence type="predicted"/>